<gene>
    <name evidence="1" type="ORF">O6P43_004326</name>
</gene>
<evidence type="ECO:0000313" key="2">
    <source>
        <dbReference type="Proteomes" id="UP001163823"/>
    </source>
</evidence>
<dbReference type="Proteomes" id="UP001163823">
    <property type="component" value="Chromosome 3"/>
</dbReference>
<reference evidence="1" key="1">
    <citation type="journal article" date="2023" name="Science">
        <title>Elucidation of the pathway for biosynthesis of saponin adjuvants from the soapbark tree.</title>
        <authorList>
            <person name="Reed J."/>
            <person name="Orme A."/>
            <person name="El-Demerdash A."/>
            <person name="Owen C."/>
            <person name="Martin L.B.B."/>
            <person name="Misra R.C."/>
            <person name="Kikuchi S."/>
            <person name="Rejzek M."/>
            <person name="Martin A.C."/>
            <person name="Harkess A."/>
            <person name="Leebens-Mack J."/>
            <person name="Louveau T."/>
            <person name="Stephenson M.J."/>
            <person name="Osbourn A."/>
        </authorList>
    </citation>
    <scope>NUCLEOTIDE SEQUENCE</scope>
    <source>
        <strain evidence="1">S10</strain>
    </source>
</reference>
<accession>A0AAD7Q3U2</accession>
<name>A0AAD7Q3U2_QUISA</name>
<comment type="caution">
    <text evidence="1">The sequence shown here is derived from an EMBL/GenBank/DDBJ whole genome shotgun (WGS) entry which is preliminary data.</text>
</comment>
<sequence>MYVTRPLSMYRKSPSTMSIQPLDAPYSGYLVITDEEAEAEDSYCWGTCKHKKVKKLPFPQDKILTVYHSSEYERTSATKVWFIPVPNQPLSSNRYYVIRAKGKYKGKASKCSREGDIVTCCFTDILSDKGPKPFNLKDTYQIVKIHRHQSGGFFAKSVAPDGIPPKFLRRKGWRVRISSSCRPRLSEALGLDTSIRALLPDFNFPIYKEKSDSVLVGKWYCPCVFVREEKRLKYQMKKSMFYLITLEQWWEEIYSCINVENGGNVVVVDTDVQREVALVCGIEAVKDDRVGYNNGFVWFRAYNPNSRRVSVGLSTAIVDNMRWLQEDGGWVSGQEGEVRVERTEEVRSQNGWKRFGCYVLVQSFGVRRLDGSLVLRYDYRHTHKIKCKWEEDNFPIS</sequence>
<dbReference type="Pfam" id="PF06880">
    <property type="entry name" value="DUF1262"/>
    <property type="match status" value="1"/>
</dbReference>
<dbReference type="PANTHER" id="PTHR31050">
    <property type="entry name" value="OS08G0413200 PROTEIN"/>
    <property type="match status" value="1"/>
</dbReference>
<dbReference type="PANTHER" id="PTHR31050:SF4">
    <property type="entry name" value="DUF1262 FAMILY PROTEIN (DUF1262)"/>
    <property type="match status" value="1"/>
</dbReference>
<organism evidence="1 2">
    <name type="scientific">Quillaja saponaria</name>
    <name type="common">Soap bark tree</name>
    <dbReference type="NCBI Taxonomy" id="32244"/>
    <lineage>
        <taxon>Eukaryota</taxon>
        <taxon>Viridiplantae</taxon>
        <taxon>Streptophyta</taxon>
        <taxon>Embryophyta</taxon>
        <taxon>Tracheophyta</taxon>
        <taxon>Spermatophyta</taxon>
        <taxon>Magnoliopsida</taxon>
        <taxon>eudicotyledons</taxon>
        <taxon>Gunneridae</taxon>
        <taxon>Pentapetalae</taxon>
        <taxon>rosids</taxon>
        <taxon>fabids</taxon>
        <taxon>Fabales</taxon>
        <taxon>Quillajaceae</taxon>
        <taxon>Quillaja</taxon>
    </lineage>
</organism>
<dbReference type="AlphaFoldDB" id="A0AAD7Q3U2"/>
<proteinExistence type="predicted"/>
<dbReference type="EMBL" id="JARAOO010000003">
    <property type="protein sequence ID" value="KAJ7974219.1"/>
    <property type="molecule type" value="Genomic_DNA"/>
</dbReference>
<dbReference type="KEGG" id="qsa:O6P43_004326"/>
<evidence type="ECO:0000313" key="1">
    <source>
        <dbReference type="EMBL" id="KAJ7974219.1"/>
    </source>
</evidence>
<protein>
    <submittedName>
        <fullName evidence="1">DUF1262 family protein</fullName>
    </submittedName>
</protein>
<dbReference type="InterPro" id="IPR010683">
    <property type="entry name" value="DUF1262"/>
</dbReference>
<keyword evidence="2" id="KW-1185">Reference proteome</keyword>